<name>A0A271J0A1_9BACT</name>
<comment type="caution">
    <text evidence="3">The sequence shown here is derived from an EMBL/GenBank/DDBJ whole genome shotgun (WGS) entry which is preliminary data.</text>
</comment>
<dbReference type="EMBL" id="MQWD01000001">
    <property type="protein sequence ID" value="PAP76883.1"/>
    <property type="molecule type" value="Genomic_DNA"/>
</dbReference>
<dbReference type="Proteomes" id="UP000216339">
    <property type="component" value="Unassembled WGS sequence"/>
</dbReference>
<proteinExistence type="predicted"/>
<organism evidence="3 4">
    <name type="scientific">Rubrivirga marina</name>
    <dbReference type="NCBI Taxonomy" id="1196024"/>
    <lineage>
        <taxon>Bacteria</taxon>
        <taxon>Pseudomonadati</taxon>
        <taxon>Rhodothermota</taxon>
        <taxon>Rhodothermia</taxon>
        <taxon>Rhodothermales</taxon>
        <taxon>Rubricoccaceae</taxon>
        <taxon>Rubrivirga</taxon>
    </lineage>
</organism>
<evidence type="ECO:0000313" key="4">
    <source>
        <dbReference type="Proteomes" id="UP000216339"/>
    </source>
</evidence>
<evidence type="ECO:0000256" key="1">
    <source>
        <dbReference type="SAM" id="SignalP"/>
    </source>
</evidence>
<dbReference type="Pfam" id="PF00144">
    <property type="entry name" value="Beta-lactamase"/>
    <property type="match status" value="1"/>
</dbReference>
<dbReference type="RefSeq" id="WP_095510550.1">
    <property type="nucleotide sequence ID" value="NZ_MQWD01000001.1"/>
</dbReference>
<reference evidence="3 4" key="1">
    <citation type="submission" date="2016-11" db="EMBL/GenBank/DDBJ databases">
        <title>Study of marine rhodopsin-containing bacteria.</title>
        <authorList>
            <person name="Yoshizawa S."/>
            <person name="Kumagai Y."/>
            <person name="Kogure K."/>
        </authorList>
    </citation>
    <scope>NUCLEOTIDE SEQUENCE [LARGE SCALE GENOMIC DNA]</scope>
    <source>
        <strain evidence="3 4">SAORIC-28</strain>
    </source>
</reference>
<protein>
    <recommendedName>
        <fullName evidence="2">Beta-lactamase-related domain-containing protein</fullName>
    </recommendedName>
</protein>
<accession>A0A271J0A1</accession>
<dbReference type="PANTHER" id="PTHR43283:SF3">
    <property type="entry name" value="BETA-LACTAMASE FAMILY PROTEIN (AFU_ORTHOLOGUE AFUA_5G07500)"/>
    <property type="match status" value="1"/>
</dbReference>
<evidence type="ECO:0000259" key="2">
    <source>
        <dbReference type="Pfam" id="PF00144"/>
    </source>
</evidence>
<dbReference type="Gene3D" id="3.40.710.10">
    <property type="entry name" value="DD-peptidase/beta-lactamase superfamily"/>
    <property type="match status" value="1"/>
</dbReference>
<evidence type="ECO:0000313" key="3">
    <source>
        <dbReference type="EMBL" id="PAP76883.1"/>
    </source>
</evidence>
<dbReference type="SUPFAM" id="SSF56601">
    <property type="entry name" value="beta-lactamase/transpeptidase-like"/>
    <property type="match status" value="1"/>
</dbReference>
<dbReference type="AlphaFoldDB" id="A0A271J0A1"/>
<keyword evidence="4" id="KW-1185">Reference proteome</keyword>
<feature type="domain" description="Beta-lactamase-related" evidence="2">
    <location>
        <begin position="36"/>
        <end position="322"/>
    </location>
</feature>
<gene>
    <name evidence="3" type="ORF">BSZ37_10785</name>
</gene>
<dbReference type="InterPro" id="IPR012338">
    <property type="entry name" value="Beta-lactam/transpept-like"/>
</dbReference>
<feature type="signal peptide" evidence="1">
    <location>
        <begin position="1"/>
        <end position="19"/>
    </location>
</feature>
<dbReference type="OrthoDB" id="2247630at2"/>
<dbReference type="InterPro" id="IPR001466">
    <property type="entry name" value="Beta-lactam-related"/>
</dbReference>
<keyword evidence="1" id="KW-0732">Signal</keyword>
<feature type="chain" id="PRO_5012990009" description="Beta-lactamase-related domain-containing protein" evidence="1">
    <location>
        <begin position="20"/>
        <end position="441"/>
    </location>
</feature>
<sequence>MRLASALLALWFGAGPSAAQDASAIDALLTDSLVALGGGAVLVVVDADTVRYRAAYGDGALGEVVPLGTTTSWLSGAVLAALDANRTLDLDTPLASFFPDTEGDKRGVTVRQLAAHVSGFPTGLGVDAPACLNDPATTLPACVDDVVTLDLVAEPGAAFAHGDASLHLAARMAELQTGRRWTALFGDVLAGPLGLVGTAYDSSRNPGIARGASGTADDLAAFLEMMLGGGLSDGEQILASETVETILSDQTAGAAFVATPYGPVMDAYPERAPSEVIRYGLGVWREDLRLDSSLRVASALSETGVAPWIDLEAGLGGVLITRGTLADVVPTYVALRGLVREAFAAPVATGASPAPALRLHPPAPNPARSLVSVGFALDAPEAVALTVVDALGRRVAVLVEGPRPRGETRAVFDVSALAPGAYRIVLTAGTERTARPLVVVR</sequence>
<dbReference type="PANTHER" id="PTHR43283">
    <property type="entry name" value="BETA-LACTAMASE-RELATED"/>
    <property type="match status" value="1"/>
</dbReference>
<dbReference type="InterPro" id="IPR050789">
    <property type="entry name" value="Diverse_Enzym_Activities"/>
</dbReference>